<evidence type="ECO:0008006" key="4">
    <source>
        <dbReference type="Google" id="ProtNLM"/>
    </source>
</evidence>
<feature type="transmembrane region" description="Helical" evidence="1">
    <location>
        <begin position="305"/>
        <end position="323"/>
    </location>
</feature>
<proteinExistence type="predicted"/>
<evidence type="ECO:0000256" key="1">
    <source>
        <dbReference type="SAM" id="Phobius"/>
    </source>
</evidence>
<dbReference type="EMBL" id="FXAR01000005">
    <property type="protein sequence ID" value="SMG28655.1"/>
    <property type="molecule type" value="Genomic_DNA"/>
</dbReference>
<organism evidence="2 3">
    <name type="scientific">Corynebacterium pollutisoli</name>
    <dbReference type="NCBI Taxonomy" id="1610489"/>
    <lineage>
        <taxon>Bacteria</taxon>
        <taxon>Bacillati</taxon>
        <taxon>Actinomycetota</taxon>
        <taxon>Actinomycetes</taxon>
        <taxon>Mycobacteriales</taxon>
        <taxon>Corynebacteriaceae</taxon>
        <taxon>Corynebacterium</taxon>
    </lineage>
</organism>
<feature type="transmembrane region" description="Helical" evidence="1">
    <location>
        <begin position="122"/>
        <end position="143"/>
    </location>
</feature>
<sequence length="365" mass="38040">MKKDQPVVWHRFVFLAFAGASVLTGLTAALALLGYLGGTRAATLAADHGPLMIFGFVGGAIGLERTVAVRTRWAWAGPVCSALGVVTLLAGLPVAVPALLFTGSFLLLGLVYATVHRRQATAAVIAQAAGVIGAVSATLLWGFGDGGFAAAMPPAVVFVVATIIGERLELARIPVTAGNPEPLITGLVLALAAAGILFVAAPEVGHPLMGLLLVAVAVVTARVDVARRLVRAQGLPRFSAVCMLAGYLWLGLAGLLWVAFPRTTTGFLYDAAVHAVFLGFVISMIFAHAPIILTAVIRRPLPYHPVMYVPVALLHGGLALRLLGDAREAVPLWQAGGVINVLAVLTFLLTGVTLSVRASRRRARR</sequence>
<dbReference type="AlphaFoldDB" id="A0A1X7JLF7"/>
<feature type="transmembrane region" description="Helical" evidence="1">
    <location>
        <begin position="238"/>
        <end position="260"/>
    </location>
</feature>
<feature type="transmembrane region" description="Helical" evidence="1">
    <location>
        <begin position="12"/>
        <end position="35"/>
    </location>
</feature>
<dbReference type="Proteomes" id="UP000193309">
    <property type="component" value="Unassembled WGS sequence"/>
</dbReference>
<protein>
    <recommendedName>
        <fullName evidence="4">NnrS protein</fullName>
    </recommendedName>
</protein>
<name>A0A1X7JLF7_9CORY</name>
<dbReference type="RefSeq" id="WP_240309182.1">
    <property type="nucleotide sequence ID" value="NZ_FXAR01000005.1"/>
</dbReference>
<feature type="transmembrane region" description="Helical" evidence="1">
    <location>
        <begin position="272"/>
        <end position="293"/>
    </location>
</feature>
<feature type="transmembrane region" description="Helical" evidence="1">
    <location>
        <begin position="149"/>
        <end position="170"/>
    </location>
</feature>
<evidence type="ECO:0000313" key="3">
    <source>
        <dbReference type="Proteomes" id="UP000193309"/>
    </source>
</evidence>
<dbReference type="STRING" id="1610489.SAMN06295981_1713"/>
<keyword evidence="3" id="KW-1185">Reference proteome</keyword>
<gene>
    <name evidence="2" type="ORF">SAMN06295981_1713</name>
</gene>
<evidence type="ECO:0000313" key="2">
    <source>
        <dbReference type="EMBL" id="SMG28655.1"/>
    </source>
</evidence>
<keyword evidence="1" id="KW-1133">Transmembrane helix</keyword>
<accession>A0A1X7JLF7</accession>
<feature type="transmembrane region" description="Helical" evidence="1">
    <location>
        <begin position="182"/>
        <end position="201"/>
    </location>
</feature>
<feature type="transmembrane region" description="Helical" evidence="1">
    <location>
        <begin position="207"/>
        <end position="226"/>
    </location>
</feature>
<keyword evidence="1" id="KW-0812">Transmembrane</keyword>
<feature type="transmembrane region" description="Helical" evidence="1">
    <location>
        <begin position="98"/>
        <end position="115"/>
    </location>
</feature>
<feature type="transmembrane region" description="Helical" evidence="1">
    <location>
        <begin position="41"/>
        <end position="61"/>
    </location>
</feature>
<reference evidence="3" key="1">
    <citation type="submission" date="2017-04" db="EMBL/GenBank/DDBJ databases">
        <authorList>
            <person name="Varghese N."/>
            <person name="Submissions S."/>
        </authorList>
    </citation>
    <scope>NUCLEOTIDE SEQUENCE [LARGE SCALE GENOMIC DNA]</scope>
    <source>
        <strain evidence="3">VDS</strain>
    </source>
</reference>
<keyword evidence="1" id="KW-0472">Membrane</keyword>
<feature type="transmembrane region" description="Helical" evidence="1">
    <location>
        <begin position="73"/>
        <end position="92"/>
    </location>
</feature>
<feature type="transmembrane region" description="Helical" evidence="1">
    <location>
        <begin position="335"/>
        <end position="356"/>
    </location>
</feature>